<accession>A0A4Z2E8I6</accession>
<feature type="region of interest" description="Disordered" evidence="1">
    <location>
        <begin position="1"/>
        <end position="55"/>
    </location>
</feature>
<dbReference type="AlphaFoldDB" id="A0A4Z2E8I6"/>
<evidence type="ECO:0000313" key="2">
    <source>
        <dbReference type="EMBL" id="TNN25075.1"/>
    </source>
</evidence>
<keyword evidence="3" id="KW-1185">Reference proteome</keyword>
<sequence length="55" mass="6373">MNTLRTRRLPEPEPVPRSQRPGLQWRRQVEQTGGADRCSRQGEQTGGADRWSRQV</sequence>
<evidence type="ECO:0000313" key="3">
    <source>
        <dbReference type="Proteomes" id="UP000314294"/>
    </source>
</evidence>
<dbReference type="EMBL" id="SRLO01013516">
    <property type="protein sequence ID" value="TNN25075.1"/>
    <property type="molecule type" value="Genomic_DNA"/>
</dbReference>
<protein>
    <submittedName>
        <fullName evidence="2">Uncharacterized protein</fullName>
    </submittedName>
</protein>
<reference evidence="2 3" key="1">
    <citation type="submission" date="2019-03" db="EMBL/GenBank/DDBJ databases">
        <title>First draft genome of Liparis tanakae, snailfish: a comprehensive survey of snailfish specific genes.</title>
        <authorList>
            <person name="Kim W."/>
            <person name="Song I."/>
            <person name="Jeong J.-H."/>
            <person name="Kim D."/>
            <person name="Kim S."/>
            <person name="Ryu S."/>
            <person name="Song J.Y."/>
            <person name="Lee S.K."/>
        </authorList>
    </citation>
    <scope>NUCLEOTIDE SEQUENCE [LARGE SCALE GENOMIC DNA]</scope>
    <source>
        <tissue evidence="2">Muscle</tissue>
    </source>
</reference>
<evidence type="ECO:0000256" key="1">
    <source>
        <dbReference type="SAM" id="MobiDB-lite"/>
    </source>
</evidence>
<name>A0A4Z2E8I6_9TELE</name>
<comment type="caution">
    <text evidence="2">The sequence shown here is derived from an EMBL/GenBank/DDBJ whole genome shotgun (WGS) entry which is preliminary data.</text>
</comment>
<proteinExistence type="predicted"/>
<organism evidence="2 3">
    <name type="scientific">Liparis tanakae</name>
    <name type="common">Tanaka's snailfish</name>
    <dbReference type="NCBI Taxonomy" id="230148"/>
    <lineage>
        <taxon>Eukaryota</taxon>
        <taxon>Metazoa</taxon>
        <taxon>Chordata</taxon>
        <taxon>Craniata</taxon>
        <taxon>Vertebrata</taxon>
        <taxon>Euteleostomi</taxon>
        <taxon>Actinopterygii</taxon>
        <taxon>Neopterygii</taxon>
        <taxon>Teleostei</taxon>
        <taxon>Neoteleostei</taxon>
        <taxon>Acanthomorphata</taxon>
        <taxon>Eupercaria</taxon>
        <taxon>Perciformes</taxon>
        <taxon>Cottioidei</taxon>
        <taxon>Cottales</taxon>
        <taxon>Liparidae</taxon>
        <taxon>Liparis</taxon>
    </lineage>
</organism>
<gene>
    <name evidence="2" type="ORF">EYF80_064798</name>
</gene>
<dbReference type="Proteomes" id="UP000314294">
    <property type="component" value="Unassembled WGS sequence"/>
</dbReference>